<evidence type="ECO:0000313" key="2">
    <source>
        <dbReference type="EMBL" id="SSY94014.1"/>
    </source>
</evidence>
<evidence type="ECO:0000256" key="1">
    <source>
        <dbReference type="SAM" id="SignalP"/>
    </source>
</evidence>
<reference evidence="2 3" key="1">
    <citation type="submission" date="2018-06" db="EMBL/GenBank/DDBJ databases">
        <authorList>
            <consortium name="Pathogen Informatics"/>
            <person name="Doyle S."/>
        </authorList>
    </citation>
    <scope>NUCLEOTIDE SEQUENCE [LARGE SCALE GENOMIC DNA]</scope>
    <source>
        <strain evidence="2 3">NCTC5908</strain>
    </source>
</reference>
<dbReference type="Proteomes" id="UP000253728">
    <property type="component" value="Unassembled WGS sequence"/>
</dbReference>
<name>A0A336ND44_AGGAP</name>
<sequence>MKTLKTALILTALLSGVAQAETLKCADSDELCWQQAANAEWREEFGDMPPPLTAEAEKEVRAWLAKHYPNTDFSNP</sequence>
<feature type="chain" id="PRO_5016235790" evidence="1">
    <location>
        <begin position="21"/>
        <end position="76"/>
    </location>
</feature>
<keyword evidence="1" id="KW-0732">Signal</keyword>
<dbReference type="EMBL" id="UFSP01000001">
    <property type="protein sequence ID" value="SSY94014.1"/>
    <property type="molecule type" value="Genomic_DNA"/>
</dbReference>
<accession>A0A336ND44</accession>
<evidence type="ECO:0000313" key="3">
    <source>
        <dbReference type="Proteomes" id="UP000253728"/>
    </source>
</evidence>
<gene>
    <name evidence="2" type="ORF">NCTC5908_00660</name>
</gene>
<protein>
    <submittedName>
        <fullName evidence="2">Uncharacterized protein</fullName>
    </submittedName>
</protein>
<dbReference type="GeneID" id="49634797"/>
<organism evidence="2 3">
    <name type="scientific">Aggregatibacter aphrophilus</name>
    <name type="common">Haemophilus aphrophilus</name>
    <dbReference type="NCBI Taxonomy" id="732"/>
    <lineage>
        <taxon>Bacteria</taxon>
        <taxon>Pseudomonadati</taxon>
        <taxon>Pseudomonadota</taxon>
        <taxon>Gammaproteobacteria</taxon>
        <taxon>Pasteurellales</taxon>
        <taxon>Pasteurellaceae</taxon>
        <taxon>Aggregatibacter</taxon>
    </lineage>
</organism>
<dbReference type="RefSeq" id="WP_005705079.1">
    <property type="nucleotide sequence ID" value="NZ_MAQF01000009.1"/>
</dbReference>
<dbReference type="AlphaFoldDB" id="A0A336ND44"/>
<feature type="signal peptide" evidence="1">
    <location>
        <begin position="1"/>
        <end position="20"/>
    </location>
</feature>
<proteinExistence type="predicted"/>